<comment type="caution">
    <text evidence="2">The sequence shown here is derived from an EMBL/GenBank/DDBJ whole genome shotgun (WGS) entry which is preliminary data.</text>
</comment>
<keyword evidence="1" id="KW-0732">Signal</keyword>
<dbReference type="RefSeq" id="XP_056511408.1">
    <property type="nucleotide sequence ID" value="XM_056655795.1"/>
</dbReference>
<evidence type="ECO:0000313" key="2">
    <source>
        <dbReference type="EMBL" id="KAJ5095857.1"/>
    </source>
</evidence>
<dbReference type="Proteomes" id="UP001141434">
    <property type="component" value="Unassembled WGS sequence"/>
</dbReference>
<keyword evidence="3" id="KW-1185">Reference proteome</keyword>
<protein>
    <submittedName>
        <fullName evidence="2">Uncharacterized protein</fullName>
    </submittedName>
</protein>
<reference evidence="2" key="1">
    <citation type="submission" date="2022-11" db="EMBL/GenBank/DDBJ databases">
        <authorList>
            <person name="Petersen C."/>
        </authorList>
    </citation>
    <scope>NUCLEOTIDE SEQUENCE</scope>
    <source>
        <strain evidence="2">IBT 34128</strain>
    </source>
</reference>
<dbReference type="GeneID" id="81394963"/>
<dbReference type="EMBL" id="JAPMSZ010000007">
    <property type="protein sequence ID" value="KAJ5095857.1"/>
    <property type="molecule type" value="Genomic_DNA"/>
</dbReference>
<sequence>MISLLRILPAFLFATCLFKEALSTPIRSKNVDFRTESLRPSIQPRQQDWGKVASEIRDDTALIDLLNDIGICDEPPQLLGVNTFANVMLQKGYTSQVPFVFYTSGMGRLAEEWAPKFFQDPNRKAPLREWKYAIWDRISSKLPFSLFERMIRLKSAVQTKLQDSDHRSILSFWTSDIAQKNEVQAIAETIKGDAYLVIPSEQNPSNDVNGWDPDTAWGGT</sequence>
<reference evidence="2" key="2">
    <citation type="journal article" date="2023" name="IMA Fungus">
        <title>Comparative genomic study of the Penicillium genus elucidates a diverse pangenome and 15 lateral gene transfer events.</title>
        <authorList>
            <person name="Petersen C."/>
            <person name="Sorensen T."/>
            <person name="Nielsen M.R."/>
            <person name="Sondergaard T.E."/>
            <person name="Sorensen J.L."/>
            <person name="Fitzpatrick D.A."/>
            <person name="Frisvad J.C."/>
            <person name="Nielsen K.L."/>
        </authorList>
    </citation>
    <scope>NUCLEOTIDE SEQUENCE</scope>
    <source>
        <strain evidence="2">IBT 34128</strain>
    </source>
</reference>
<feature type="signal peptide" evidence="1">
    <location>
        <begin position="1"/>
        <end position="23"/>
    </location>
</feature>
<name>A0A9W9F9F5_9EURO</name>
<gene>
    <name evidence="2" type="ORF">NUU61_005213</name>
</gene>
<proteinExistence type="predicted"/>
<dbReference type="AlphaFoldDB" id="A0A9W9F9F5"/>
<feature type="chain" id="PRO_5040980745" evidence="1">
    <location>
        <begin position="24"/>
        <end position="220"/>
    </location>
</feature>
<evidence type="ECO:0000256" key="1">
    <source>
        <dbReference type="SAM" id="SignalP"/>
    </source>
</evidence>
<accession>A0A9W9F9F5</accession>
<organism evidence="2 3">
    <name type="scientific">Penicillium alfredii</name>
    <dbReference type="NCBI Taxonomy" id="1506179"/>
    <lineage>
        <taxon>Eukaryota</taxon>
        <taxon>Fungi</taxon>
        <taxon>Dikarya</taxon>
        <taxon>Ascomycota</taxon>
        <taxon>Pezizomycotina</taxon>
        <taxon>Eurotiomycetes</taxon>
        <taxon>Eurotiomycetidae</taxon>
        <taxon>Eurotiales</taxon>
        <taxon>Aspergillaceae</taxon>
        <taxon>Penicillium</taxon>
    </lineage>
</organism>
<evidence type="ECO:0000313" key="3">
    <source>
        <dbReference type="Proteomes" id="UP001141434"/>
    </source>
</evidence>